<accession>A0A7C8I3A5</accession>
<dbReference type="EMBL" id="JAADJZ010000015">
    <property type="protein sequence ID" value="KAF2869757.1"/>
    <property type="molecule type" value="Genomic_DNA"/>
</dbReference>
<evidence type="ECO:0008006" key="4">
    <source>
        <dbReference type="Google" id="ProtNLM"/>
    </source>
</evidence>
<evidence type="ECO:0000313" key="2">
    <source>
        <dbReference type="EMBL" id="KAF2869757.1"/>
    </source>
</evidence>
<keyword evidence="3" id="KW-1185">Reference proteome</keyword>
<organism evidence="2 3">
    <name type="scientific">Massariosphaeria phaeospora</name>
    <dbReference type="NCBI Taxonomy" id="100035"/>
    <lineage>
        <taxon>Eukaryota</taxon>
        <taxon>Fungi</taxon>
        <taxon>Dikarya</taxon>
        <taxon>Ascomycota</taxon>
        <taxon>Pezizomycotina</taxon>
        <taxon>Dothideomycetes</taxon>
        <taxon>Pleosporomycetidae</taxon>
        <taxon>Pleosporales</taxon>
        <taxon>Pleosporales incertae sedis</taxon>
        <taxon>Massariosphaeria</taxon>
    </lineage>
</organism>
<dbReference type="AlphaFoldDB" id="A0A7C8I3A5"/>
<reference evidence="2 3" key="1">
    <citation type="submission" date="2020-01" db="EMBL/GenBank/DDBJ databases">
        <authorList>
            <consortium name="DOE Joint Genome Institute"/>
            <person name="Haridas S."/>
            <person name="Albert R."/>
            <person name="Binder M."/>
            <person name="Bloem J."/>
            <person name="Labutti K."/>
            <person name="Salamov A."/>
            <person name="Andreopoulos B."/>
            <person name="Baker S.E."/>
            <person name="Barry K."/>
            <person name="Bills G."/>
            <person name="Bluhm B.H."/>
            <person name="Cannon C."/>
            <person name="Castanera R."/>
            <person name="Culley D.E."/>
            <person name="Daum C."/>
            <person name="Ezra D."/>
            <person name="Gonzalez J.B."/>
            <person name="Henrissat B."/>
            <person name="Kuo A."/>
            <person name="Liang C."/>
            <person name="Lipzen A."/>
            <person name="Lutzoni F."/>
            <person name="Magnuson J."/>
            <person name="Mondo S."/>
            <person name="Nolan M."/>
            <person name="Ohm R."/>
            <person name="Pangilinan J."/>
            <person name="Park H.-J.H."/>
            <person name="Ramirez L."/>
            <person name="Alfaro M."/>
            <person name="Sun H."/>
            <person name="Tritt A."/>
            <person name="Yoshinaga Y."/>
            <person name="Zwiers L.-H.L."/>
            <person name="Turgeon B.G."/>
            <person name="Goodwin S.B."/>
            <person name="Spatafora J.W."/>
            <person name="Crous P.W."/>
            <person name="Grigoriev I.V."/>
        </authorList>
    </citation>
    <scope>NUCLEOTIDE SEQUENCE [LARGE SCALE GENOMIC DNA]</scope>
    <source>
        <strain evidence="2 3">CBS 611.86</strain>
    </source>
</reference>
<keyword evidence="1" id="KW-1133">Transmembrane helix</keyword>
<feature type="transmembrane region" description="Helical" evidence="1">
    <location>
        <begin position="21"/>
        <end position="41"/>
    </location>
</feature>
<evidence type="ECO:0000313" key="3">
    <source>
        <dbReference type="Proteomes" id="UP000481861"/>
    </source>
</evidence>
<keyword evidence="1" id="KW-0812">Transmembrane</keyword>
<protein>
    <recommendedName>
        <fullName evidence="4">Transmembrane protein</fullName>
    </recommendedName>
</protein>
<dbReference type="Proteomes" id="UP000481861">
    <property type="component" value="Unassembled WGS sequence"/>
</dbReference>
<keyword evidence="1" id="KW-0472">Membrane</keyword>
<sequence>MLQKTVDGRKEVRKCGINTKFGAWGRVVVCFAGWWMVYSMVDGLLDGERFARWWTVCSMVDGLLDGGRFAR</sequence>
<name>A0A7C8I3A5_9PLEO</name>
<evidence type="ECO:0000256" key="1">
    <source>
        <dbReference type="SAM" id="Phobius"/>
    </source>
</evidence>
<gene>
    <name evidence="2" type="ORF">BDV95DRAFT_85797</name>
</gene>
<proteinExistence type="predicted"/>
<comment type="caution">
    <text evidence="2">The sequence shown here is derived from an EMBL/GenBank/DDBJ whole genome shotgun (WGS) entry which is preliminary data.</text>
</comment>